<dbReference type="Gene3D" id="3.40.50.12370">
    <property type="match status" value="1"/>
</dbReference>
<evidence type="ECO:0000259" key="13">
    <source>
        <dbReference type="Pfam" id="PF23259"/>
    </source>
</evidence>
<feature type="transmembrane region" description="Helical" evidence="10">
    <location>
        <begin position="137"/>
        <end position="159"/>
    </location>
</feature>
<dbReference type="Pfam" id="PF00999">
    <property type="entry name" value="Na_H_Exchanger"/>
    <property type="match status" value="1"/>
</dbReference>
<dbReference type="GO" id="GO:1902600">
    <property type="term" value="P:proton transmembrane transport"/>
    <property type="evidence" value="ECO:0007669"/>
    <property type="project" value="InterPro"/>
</dbReference>
<evidence type="ECO:0000256" key="10">
    <source>
        <dbReference type="SAM" id="Phobius"/>
    </source>
</evidence>
<dbReference type="Pfam" id="PF23259">
    <property type="entry name" value="CHX17_C"/>
    <property type="match status" value="1"/>
</dbReference>
<feature type="transmembrane region" description="Helical" evidence="10">
    <location>
        <begin position="358"/>
        <end position="381"/>
    </location>
</feature>
<dbReference type="GO" id="GO:0006813">
    <property type="term" value="P:potassium ion transport"/>
    <property type="evidence" value="ECO:0007669"/>
    <property type="project" value="UniProtKB-KW"/>
</dbReference>
<dbReference type="Pfam" id="PF23256">
    <property type="entry name" value="CHX17_2nd"/>
    <property type="match status" value="1"/>
</dbReference>
<dbReference type="PANTHER" id="PTHR32468:SF175">
    <property type="entry name" value="CATION_H+ EXCHANGER 3"/>
    <property type="match status" value="1"/>
</dbReference>
<keyword evidence="4 10" id="KW-0812">Transmembrane</keyword>
<keyword evidence="6 10" id="KW-1133">Transmembrane helix</keyword>
<comment type="caution">
    <text evidence="14">The sequence shown here is derived from an EMBL/GenBank/DDBJ whole genome shotgun (WGS) entry which is preliminary data.</text>
</comment>
<evidence type="ECO:0000256" key="2">
    <source>
        <dbReference type="ARBA" id="ARBA00022448"/>
    </source>
</evidence>
<feature type="transmembrane region" description="Helical" evidence="10">
    <location>
        <begin position="387"/>
        <end position="408"/>
    </location>
</feature>
<evidence type="ECO:0000256" key="5">
    <source>
        <dbReference type="ARBA" id="ARBA00022958"/>
    </source>
</evidence>
<dbReference type="OrthoDB" id="2687058at2759"/>
<evidence type="ECO:0000256" key="4">
    <source>
        <dbReference type="ARBA" id="ARBA00022692"/>
    </source>
</evidence>
<evidence type="ECO:0000259" key="12">
    <source>
        <dbReference type="Pfam" id="PF23256"/>
    </source>
</evidence>
<protein>
    <submittedName>
        <fullName evidence="14">Cation/H(+) antiporter 14</fullName>
    </submittedName>
</protein>
<dbReference type="InterPro" id="IPR057291">
    <property type="entry name" value="CHX17_2nd"/>
</dbReference>
<sequence>MENPELMVRSVGVVQGERIVCQYIHKVDSRGVWFGDNIFDYSFPVLMAEIILIFIISWSTYFLLRPLRQTRIITQIIAGIIIGPSLLGRYKAYMDTIFPPGCRLVLSTFAELGTVLHFFVLGAQVDASQLKRIGKKPMLIGLTGFVVAFAFGGFAVKIVHYLNASDSEDNLGVAVSTMVAVNSMTSLVVTTDLLKDLNILNSQLGRLASSTSMISDACGWFSAFILSNIIRSLQNSTFKPLLTATIVLSYYCVLFFVFRPLAIWFVNHTPEGRIVKESHFIAILCLVLLNGFIAEYVGQHAGFCSFIFALSLPNGPPLGEILTQKLGTIGTGLLFPIYCAIAGLRANIAVIEPSSASLALIIVAGYIGKFTGTILPSLYFGNPFRDSLTLALIMCCRGAMELAIYSLWKDMKIVDRSTFSLLLISMVVVTGIATPIISNLYDPSRRYTAHTGGTLLNSKQNNAFGVLVCIHNEDNVYPIINLLETSYPTKENITSVSVLHLVELSGRAAAILIRHKKTNSSTSKAACSQHIANAFNQYERYSHGCVAVHHFTAFAPCASMHDDICSLAMEQKTSVIILPFHKRWAIDGRVEASFAFIRIINRQVIQKAPCSVAVLVDRSEINGKRSISTAKSYRIAMLFLGGADDREALQFGIRMANHPKVSLTVIWFKPDGRYPHSTQNNADCTQVMDDLGASALGKEKITCKMEIVKDGADTTYVIRMLEDAFDLVLVGKRQEPKSPATLGLTEWSECPELGVLGDMLASSDFRFSVLVVQQHQKNYNRV</sequence>
<dbReference type="Gene3D" id="1.20.1530.20">
    <property type="match status" value="1"/>
</dbReference>
<comment type="subcellular location">
    <subcellularLocation>
        <location evidence="1">Membrane</location>
        <topology evidence="1">Multi-pass membrane protein</topology>
    </subcellularLocation>
</comment>
<feature type="transmembrane region" description="Helical" evidence="10">
    <location>
        <begin position="326"/>
        <end position="346"/>
    </location>
</feature>
<comment type="similarity">
    <text evidence="9">Belongs to the monovalent cation:proton antiporter 2 (CPA2) transporter (TC 2.A.37) family. CHX (TC 2.A.37.4) subfamily.</text>
</comment>
<evidence type="ECO:0000256" key="3">
    <source>
        <dbReference type="ARBA" id="ARBA00022538"/>
    </source>
</evidence>
<dbReference type="PANTHER" id="PTHR32468">
    <property type="entry name" value="CATION/H + ANTIPORTER"/>
    <property type="match status" value="1"/>
</dbReference>
<feature type="transmembrane region" description="Helical" evidence="10">
    <location>
        <begin position="104"/>
        <end position="125"/>
    </location>
</feature>
<dbReference type="InterPro" id="IPR050794">
    <property type="entry name" value="CPA2_transporter"/>
</dbReference>
<dbReference type="Proteomes" id="UP000516437">
    <property type="component" value="Chromosome 5"/>
</dbReference>
<feature type="transmembrane region" description="Helical" evidence="10">
    <location>
        <begin position="278"/>
        <end position="298"/>
    </location>
</feature>
<evidence type="ECO:0000256" key="1">
    <source>
        <dbReference type="ARBA" id="ARBA00004141"/>
    </source>
</evidence>
<keyword evidence="15" id="KW-1185">Reference proteome</keyword>
<keyword evidence="7" id="KW-0406">Ion transport</keyword>
<dbReference type="GO" id="GO:0016020">
    <property type="term" value="C:membrane"/>
    <property type="evidence" value="ECO:0007669"/>
    <property type="project" value="UniProtKB-SubCell"/>
</dbReference>
<evidence type="ECO:0000256" key="9">
    <source>
        <dbReference type="ARBA" id="ARBA00038341"/>
    </source>
</evidence>
<gene>
    <name evidence="14" type="ORF">CJ030_MR5G003562</name>
</gene>
<feature type="transmembrane region" description="Helical" evidence="10">
    <location>
        <begin position="76"/>
        <end position="92"/>
    </location>
</feature>
<dbReference type="GO" id="GO:0015297">
    <property type="term" value="F:antiporter activity"/>
    <property type="evidence" value="ECO:0007669"/>
    <property type="project" value="InterPro"/>
</dbReference>
<dbReference type="InterPro" id="IPR057290">
    <property type="entry name" value="CHX17_C"/>
</dbReference>
<reference evidence="14 15" key="1">
    <citation type="journal article" date="2019" name="Plant Biotechnol. J.">
        <title>The red bayberry genome and genetic basis of sex determination.</title>
        <authorList>
            <person name="Jia H.M."/>
            <person name="Jia H.J."/>
            <person name="Cai Q.L."/>
            <person name="Wang Y."/>
            <person name="Zhao H.B."/>
            <person name="Yang W.F."/>
            <person name="Wang G.Y."/>
            <person name="Li Y.H."/>
            <person name="Zhan D.L."/>
            <person name="Shen Y.T."/>
            <person name="Niu Q.F."/>
            <person name="Chang L."/>
            <person name="Qiu J."/>
            <person name="Zhao L."/>
            <person name="Xie H.B."/>
            <person name="Fu W.Y."/>
            <person name="Jin J."/>
            <person name="Li X.W."/>
            <person name="Jiao Y."/>
            <person name="Zhou C.C."/>
            <person name="Tu T."/>
            <person name="Chai C.Y."/>
            <person name="Gao J.L."/>
            <person name="Fan L.J."/>
            <person name="van de Weg E."/>
            <person name="Wang J.Y."/>
            <person name="Gao Z.S."/>
        </authorList>
    </citation>
    <scope>NUCLEOTIDE SEQUENCE [LARGE SCALE GENOMIC DNA]</scope>
    <source>
        <tissue evidence="14">Leaves</tissue>
    </source>
</reference>
<dbReference type="GO" id="GO:0012505">
    <property type="term" value="C:endomembrane system"/>
    <property type="evidence" value="ECO:0007669"/>
    <property type="project" value="TreeGrafter"/>
</dbReference>
<dbReference type="GO" id="GO:0006885">
    <property type="term" value="P:regulation of pH"/>
    <property type="evidence" value="ECO:0007669"/>
    <property type="project" value="TreeGrafter"/>
</dbReference>
<feature type="domain" description="Cation/H+ exchanger transmembrane" evidence="11">
    <location>
        <begin position="54"/>
        <end position="436"/>
    </location>
</feature>
<evidence type="ECO:0000259" key="11">
    <source>
        <dbReference type="Pfam" id="PF00999"/>
    </source>
</evidence>
<feature type="domain" description="Cation/H(+) antiporter central" evidence="12">
    <location>
        <begin position="498"/>
        <end position="619"/>
    </location>
</feature>
<keyword evidence="8 10" id="KW-0472">Membrane</keyword>
<dbReference type="AlphaFoldDB" id="A0A6A1VNQ3"/>
<evidence type="ECO:0000313" key="15">
    <source>
        <dbReference type="Proteomes" id="UP000516437"/>
    </source>
</evidence>
<keyword evidence="3" id="KW-0633">Potassium transport</keyword>
<dbReference type="InterPro" id="IPR006153">
    <property type="entry name" value="Cation/H_exchanger_TM"/>
</dbReference>
<dbReference type="EMBL" id="RXIC02000023">
    <property type="protein sequence ID" value="KAB1213368.1"/>
    <property type="molecule type" value="Genomic_DNA"/>
</dbReference>
<accession>A0A6A1VNQ3</accession>
<feature type="transmembrane region" description="Helical" evidence="10">
    <location>
        <begin position="420"/>
        <end position="441"/>
    </location>
</feature>
<proteinExistence type="inferred from homology"/>
<keyword evidence="5" id="KW-0630">Potassium</keyword>
<organism evidence="14 15">
    <name type="scientific">Morella rubra</name>
    <name type="common">Chinese bayberry</name>
    <dbReference type="NCBI Taxonomy" id="262757"/>
    <lineage>
        <taxon>Eukaryota</taxon>
        <taxon>Viridiplantae</taxon>
        <taxon>Streptophyta</taxon>
        <taxon>Embryophyta</taxon>
        <taxon>Tracheophyta</taxon>
        <taxon>Spermatophyta</taxon>
        <taxon>Magnoliopsida</taxon>
        <taxon>eudicotyledons</taxon>
        <taxon>Gunneridae</taxon>
        <taxon>Pentapetalae</taxon>
        <taxon>rosids</taxon>
        <taxon>fabids</taxon>
        <taxon>Fagales</taxon>
        <taxon>Myricaceae</taxon>
        <taxon>Morella</taxon>
    </lineage>
</organism>
<keyword evidence="2" id="KW-0813">Transport</keyword>
<dbReference type="InterPro" id="IPR038770">
    <property type="entry name" value="Na+/solute_symporter_sf"/>
</dbReference>
<evidence type="ECO:0000256" key="6">
    <source>
        <dbReference type="ARBA" id="ARBA00022989"/>
    </source>
</evidence>
<evidence type="ECO:0000256" key="7">
    <source>
        <dbReference type="ARBA" id="ARBA00023065"/>
    </source>
</evidence>
<name>A0A6A1VNQ3_9ROSI</name>
<feature type="transmembrane region" description="Helical" evidence="10">
    <location>
        <begin position="41"/>
        <end position="64"/>
    </location>
</feature>
<feature type="domain" description="Cation/H(+) antiporter C-terminal" evidence="13">
    <location>
        <begin position="634"/>
        <end position="775"/>
    </location>
</feature>
<feature type="transmembrane region" description="Helical" evidence="10">
    <location>
        <begin position="242"/>
        <end position="266"/>
    </location>
</feature>
<evidence type="ECO:0000256" key="8">
    <source>
        <dbReference type="ARBA" id="ARBA00023136"/>
    </source>
</evidence>
<evidence type="ECO:0000313" key="14">
    <source>
        <dbReference type="EMBL" id="KAB1213368.1"/>
    </source>
</evidence>